<organism evidence="2 3">
    <name type="scientific">[Myrmecia] bisecta</name>
    <dbReference type="NCBI Taxonomy" id="41462"/>
    <lineage>
        <taxon>Eukaryota</taxon>
        <taxon>Viridiplantae</taxon>
        <taxon>Chlorophyta</taxon>
        <taxon>core chlorophytes</taxon>
        <taxon>Trebouxiophyceae</taxon>
        <taxon>Trebouxiales</taxon>
        <taxon>Trebouxiaceae</taxon>
        <taxon>Myrmecia</taxon>
    </lineage>
</organism>
<keyword evidence="3" id="KW-1185">Reference proteome</keyword>
<evidence type="ECO:0000313" key="2">
    <source>
        <dbReference type="EMBL" id="KAK9829323.1"/>
    </source>
</evidence>
<dbReference type="Proteomes" id="UP001489004">
    <property type="component" value="Unassembled WGS sequence"/>
</dbReference>
<accession>A0AAW1R6A8</accession>
<protein>
    <submittedName>
        <fullName evidence="2">Uncharacterized protein</fullName>
    </submittedName>
</protein>
<reference evidence="2 3" key="1">
    <citation type="journal article" date="2024" name="Nat. Commun.">
        <title>Phylogenomics reveals the evolutionary origins of lichenization in chlorophyte algae.</title>
        <authorList>
            <person name="Puginier C."/>
            <person name="Libourel C."/>
            <person name="Otte J."/>
            <person name="Skaloud P."/>
            <person name="Haon M."/>
            <person name="Grisel S."/>
            <person name="Petersen M."/>
            <person name="Berrin J.G."/>
            <person name="Delaux P.M."/>
            <person name="Dal Grande F."/>
            <person name="Keller J."/>
        </authorList>
    </citation>
    <scope>NUCLEOTIDE SEQUENCE [LARGE SCALE GENOMIC DNA]</scope>
    <source>
        <strain evidence="2 3">SAG 2043</strain>
    </source>
</reference>
<feature type="region of interest" description="Disordered" evidence="1">
    <location>
        <begin position="1"/>
        <end position="45"/>
    </location>
</feature>
<gene>
    <name evidence="2" type="ORF">WJX72_005191</name>
</gene>
<name>A0AAW1R6A8_9CHLO</name>
<dbReference type="AlphaFoldDB" id="A0AAW1R6A8"/>
<proteinExistence type="predicted"/>
<comment type="caution">
    <text evidence="2">The sequence shown here is derived from an EMBL/GenBank/DDBJ whole genome shotgun (WGS) entry which is preliminary data.</text>
</comment>
<evidence type="ECO:0000313" key="3">
    <source>
        <dbReference type="Proteomes" id="UP001489004"/>
    </source>
</evidence>
<sequence>MHLSVSELERAQSRPLTRRQKRLKQDVPESSDDLEVFAQDEGTSSSSESQVELNLFVRWYSPTGKTKVNMLQLQPVQGVDALQGVSKNLVVRAFPEAERPDYLTSDDFYKFTPTEEFMTLPGDIARTEFRLVASYGGWEYTVLERELGAHRDPERKMLVTVIEFESTALMIGHVGVRVSLIAYPVVSVKKSFLDEITAELKSNPNFKGIM</sequence>
<evidence type="ECO:0000256" key="1">
    <source>
        <dbReference type="SAM" id="MobiDB-lite"/>
    </source>
</evidence>
<dbReference type="EMBL" id="JALJOR010000001">
    <property type="protein sequence ID" value="KAK9829323.1"/>
    <property type="molecule type" value="Genomic_DNA"/>
</dbReference>